<dbReference type="Proteomes" id="UP000254807">
    <property type="component" value="Unassembled WGS sequence"/>
</dbReference>
<name>A0A376GWE8_ENTGA</name>
<reference evidence="2" key="2">
    <citation type="submission" date="2023-03" db="EMBL/GenBank/DDBJ databases">
        <authorList>
            <person name="Shen W."/>
            <person name="Cai J."/>
        </authorList>
    </citation>
    <scope>NUCLEOTIDE SEQUENCE</scope>
    <source>
        <strain evidence="2">K69-2</strain>
    </source>
</reference>
<dbReference type="AlphaFoldDB" id="A0A376GWE8"/>
<evidence type="ECO:0000313" key="4">
    <source>
        <dbReference type="Proteomes" id="UP000254807"/>
    </source>
</evidence>
<dbReference type="EMBL" id="JARPZN010000001">
    <property type="protein sequence ID" value="MDT2688760.1"/>
    <property type="molecule type" value="Genomic_DNA"/>
</dbReference>
<keyword evidence="4" id="KW-1185">Reference proteome</keyword>
<evidence type="ECO:0000313" key="2">
    <source>
        <dbReference type="EMBL" id="MDT2688760.1"/>
    </source>
</evidence>
<keyword evidence="1" id="KW-1133">Transmembrane helix</keyword>
<dbReference type="EMBL" id="UFYW01000001">
    <property type="protein sequence ID" value="STD81730.1"/>
    <property type="molecule type" value="Genomic_DNA"/>
</dbReference>
<reference evidence="3 4" key="1">
    <citation type="submission" date="2018-06" db="EMBL/GenBank/DDBJ databases">
        <authorList>
            <consortium name="Pathogen Informatics"/>
            <person name="Doyle S."/>
        </authorList>
    </citation>
    <scope>NUCLEOTIDE SEQUENCE [LARGE SCALE GENOMIC DNA]</scope>
    <source>
        <strain evidence="3 4">NCTC12360</strain>
    </source>
</reference>
<keyword evidence="1" id="KW-0812">Transmembrane</keyword>
<evidence type="ECO:0000256" key="1">
    <source>
        <dbReference type="SAM" id="Phobius"/>
    </source>
</evidence>
<keyword evidence="1" id="KW-0472">Membrane</keyword>
<sequence length="161" mass="19276">MKKILYILLSCFLFVIVVILLYFGYFKYQEYTSYQKIDNFIGQTKEIPQEEILLVKDIYPLSNKYETYFSKDITTKKDFENWKKEITKTGKFYNGNLVPKDYIPTLEDCELIYSFIYAVENYGFKKRLSFNYIISGTSENSKKVIKENFAYPDIPFDYPEE</sequence>
<gene>
    <name evidence="3" type="ORF">NCTC12360_00143</name>
    <name evidence="2" type="ORF">P7E30_00890</name>
</gene>
<dbReference type="OrthoDB" id="2365661at2"/>
<evidence type="ECO:0000313" key="3">
    <source>
        <dbReference type="EMBL" id="STD81730.1"/>
    </source>
</evidence>
<accession>A0A376GWE8</accession>
<dbReference type="Proteomes" id="UP001183682">
    <property type="component" value="Unassembled WGS sequence"/>
</dbReference>
<protein>
    <submittedName>
        <fullName evidence="2">DUF3139 domain-containing protein</fullName>
    </submittedName>
</protein>
<organism evidence="3 4">
    <name type="scientific">Enterococcus gallinarum</name>
    <dbReference type="NCBI Taxonomy" id="1353"/>
    <lineage>
        <taxon>Bacteria</taxon>
        <taxon>Bacillati</taxon>
        <taxon>Bacillota</taxon>
        <taxon>Bacilli</taxon>
        <taxon>Lactobacillales</taxon>
        <taxon>Enterococcaceae</taxon>
        <taxon>Enterococcus</taxon>
    </lineage>
</organism>
<dbReference type="RefSeq" id="WP_060814046.1">
    <property type="nucleotide sequence ID" value="NZ_JANKAL010000002.1"/>
</dbReference>
<proteinExistence type="predicted"/>
<feature type="transmembrane region" description="Helical" evidence="1">
    <location>
        <begin position="6"/>
        <end position="26"/>
    </location>
</feature>